<evidence type="ECO:0000313" key="7">
    <source>
        <dbReference type="EMBL" id="KAI5069377.1"/>
    </source>
</evidence>
<sequence>MATQHRRTIARQRKEGSSRLSLGRAGHAASAAYLPLPPTIQCNGSGCTVENYQRIWADRKPCKAAQALYPTSEGELFQVVALASRTGSKVKVVGSSHSYSKLVCPGGDDGLIISTQHLNSLIHVNLSSLTVTAHAGVQLRDLIVRLAEFGLTLPHSPVWHGVSIAGMISTGAHGSGMWHRGGSPHDYVVGMRLIVPADEEEGFAKIIDLREQDADLNAARLSLGVLGAISQVTFQLEPMFKRSASLEIREDTQLDGDGIVDFAKGHEFGEICWYPFSGKALFKVSDRMDAGAVGDGAYNMAILDRLGVDFIESMRHGLEAAEESRSLSELCQEEKKTMKLRQSSGDGLVNFGNTFIGYPVVGLNHKMQTSGGCEKEEELPPIVTPTRIDFNPSHEHQTDTENDFVDQVVHSPPQTDKLETCLWNPTIKYGFFFFHTAISIPISRAADAIAEIKRLRDLNPESMCSLAYSGGIWIRFLAASEAYLAVPTESIMFEFMYYRARDPFTPRLHQDLFEEIEQILVNKYGGKPHWGKNRNLAFGNMHTRTVHVAKFLDVRQRFDPSSLFSNEWTDAILGIKSSSPQDVQTFQDHCALEGLCVCKEDSHCHPARGYFCRPGLAYKDARVCRYEKPESSNLPLLSFRGIA</sequence>
<dbReference type="Pfam" id="PF01565">
    <property type="entry name" value="FAD_binding_4"/>
    <property type="match status" value="1"/>
</dbReference>
<comment type="caution">
    <text evidence="7">The sequence shown here is derived from an EMBL/GenBank/DDBJ whole genome shotgun (WGS) entry which is preliminary data.</text>
</comment>
<gene>
    <name evidence="7" type="ORF">GOP47_0015678</name>
</gene>
<dbReference type="InterPro" id="IPR010031">
    <property type="entry name" value="FAD_lactone_oxidase-like"/>
</dbReference>
<dbReference type="InterPro" id="IPR016169">
    <property type="entry name" value="FAD-bd_PCMH_sub2"/>
</dbReference>
<dbReference type="GO" id="GO:0003885">
    <property type="term" value="F:D-arabinono-1,4-lactone oxidase activity"/>
    <property type="evidence" value="ECO:0007669"/>
    <property type="project" value="InterPro"/>
</dbReference>
<evidence type="ECO:0000256" key="5">
    <source>
        <dbReference type="SAM" id="MobiDB-lite"/>
    </source>
</evidence>
<dbReference type="SUPFAM" id="SSF56176">
    <property type="entry name" value="FAD-binding/transporter-associated domain-like"/>
    <property type="match status" value="1"/>
</dbReference>
<dbReference type="PANTHER" id="PTHR13878">
    <property type="entry name" value="GULONOLACTONE OXIDASE"/>
    <property type="match status" value="1"/>
</dbReference>
<dbReference type="PANTHER" id="PTHR13878:SF67">
    <property type="entry name" value="L-GULONOLACTONE OXIDASE 5"/>
    <property type="match status" value="1"/>
</dbReference>
<comment type="similarity">
    <text evidence="3">Belongs to the oxygen-dependent FAD-linked oxidoreductase family.</text>
</comment>
<dbReference type="Pfam" id="PF04030">
    <property type="entry name" value="ALO"/>
    <property type="match status" value="1"/>
</dbReference>
<dbReference type="InterPro" id="IPR055154">
    <property type="entry name" value="GULLO2-like_C"/>
</dbReference>
<organism evidence="7 8">
    <name type="scientific">Adiantum capillus-veneris</name>
    <name type="common">Maidenhair fern</name>
    <dbReference type="NCBI Taxonomy" id="13818"/>
    <lineage>
        <taxon>Eukaryota</taxon>
        <taxon>Viridiplantae</taxon>
        <taxon>Streptophyta</taxon>
        <taxon>Embryophyta</taxon>
        <taxon>Tracheophyta</taxon>
        <taxon>Polypodiopsida</taxon>
        <taxon>Polypodiidae</taxon>
        <taxon>Polypodiales</taxon>
        <taxon>Pteridineae</taxon>
        <taxon>Pteridaceae</taxon>
        <taxon>Vittarioideae</taxon>
        <taxon>Adiantum</taxon>
    </lineage>
</organism>
<evidence type="ECO:0000256" key="4">
    <source>
        <dbReference type="ARBA" id="ARBA00023002"/>
    </source>
</evidence>
<proteinExistence type="inferred from homology"/>
<dbReference type="AlphaFoldDB" id="A0A9D4UKG5"/>
<dbReference type="EMBL" id="JABFUD020000015">
    <property type="protein sequence ID" value="KAI5069377.1"/>
    <property type="molecule type" value="Genomic_DNA"/>
</dbReference>
<feature type="region of interest" description="Disordered" evidence="5">
    <location>
        <begin position="1"/>
        <end position="22"/>
    </location>
</feature>
<dbReference type="InterPro" id="IPR016166">
    <property type="entry name" value="FAD-bd_PCMH"/>
</dbReference>
<dbReference type="Gene3D" id="3.30.43.10">
    <property type="entry name" value="Uridine Diphospho-n-acetylenolpyruvylglucosamine Reductase, domain 2"/>
    <property type="match status" value="1"/>
</dbReference>
<dbReference type="Proteomes" id="UP000886520">
    <property type="component" value="Chromosome 15"/>
</dbReference>
<dbReference type="PIRSF" id="PIRSF000136">
    <property type="entry name" value="LGO_GLO"/>
    <property type="match status" value="1"/>
</dbReference>
<evidence type="ECO:0000256" key="3">
    <source>
        <dbReference type="ARBA" id="ARBA00005466"/>
    </source>
</evidence>
<evidence type="ECO:0000259" key="6">
    <source>
        <dbReference type="PROSITE" id="PS51387"/>
    </source>
</evidence>
<feature type="domain" description="FAD-binding PCMH-type" evidence="6">
    <location>
        <begin position="60"/>
        <end position="239"/>
    </location>
</feature>
<dbReference type="InterPro" id="IPR007173">
    <property type="entry name" value="ALO_C"/>
</dbReference>
<comment type="cofactor">
    <cofactor evidence="1">
        <name>FAD</name>
        <dbReference type="ChEBI" id="CHEBI:57692"/>
    </cofactor>
</comment>
<dbReference type="GO" id="GO:0016020">
    <property type="term" value="C:membrane"/>
    <property type="evidence" value="ECO:0007669"/>
    <property type="project" value="InterPro"/>
</dbReference>
<evidence type="ECO:0000256" key="2">
    <source>
        <dbReference type="ARBA" id="ARBA00005147"/>
    </source>
</evidence>
<dbReference type="InterPro" id="IPR006094">
    <property type="entry name" value="Oxid_FAD_bind_N"/>
</dbReference>
<dbReference type="InterPro" id="IPR016167">
    <property type="entry name" value="FAD-bd_PCMH_sub1"/>
</dbReference>
<dbReference type="GO" id="GO:0071949">
    <property type="term" value="F:FAD binding"/>
    <property type="evidence" value="ECO:0007669"/>
    <property type="project" value="InterPro"/>
</dbReference>
<comment type="pathway">
    <text evidence="2">Cofactor biosynthesis; L-ascorbate biosynthesis.</text>
</comment>
<protein>
    <recommendedName>
        <fullName evidence="6">FAD-binding PCMH-type domain-containing protein</fullName>
    </recommendedName>
</protein>
<keyword evidence="4" id="KW-0560">Oxidoreductase</keyword>
<accession>A0A9D4UKG5</accession>
<dbReference type="OrthoDB" id="610608at2759"/>
<name>A0A9D4UKG5_ADICA</name>
<reference evidence="7" key="1">
    <citation type="submission" date="2021-01" db="EMBL/GenBank/DDBJ databases">
        <title>Adiantum capillus-veneris genome.</title>
        <authorList>
            <person name="Fang Y."/>
            <person name="Liao Q."/>
        </authorList>
    </citation>
    <scope>NUCLEOTIDE SEQUENCE</scope>
    <source>
        <strain evidence="7">H3</strain>
        <tissue evidence="7">Leaf</tissue>
    </source>
</reference>
<feature type="compositionally biased region" description="Basic residues" evidence="5">
    <location>
        <begin position="1"/>
        <end position="11"/>
    </location>
</feature>
<dbReference type="InterPro" id="IPR050432">
    <property type="entry name" value="FAD-linked_Oxidoreductases_BP"/>
</dbReference>
<dbReference type="InterPro" id="IPR036318">
    <property type="entry name" value="FAD-bd_PCMH-like_sf"/>
</dbReference>
<evidence type="ECO:0000256" key="1">
    <source>
        <dbReference type="ARBA" id="ARBA00001974"/>
    </source>
</evidence>
<keyword evidence="8" id="KW-1185">Reference proteome</keyword>
<dbReference type="Gene3D" id="3.30.70.2520">
    <property type="match status" value="1"/>
</dbReference>
<dbReference type="PROSITE" id="PS51387">
    <property type="entry name" value="FAD_PCMH"/>
    <property type="match status" value="1"/>
</dbReference>
<dbReference type="Pfam" id="PF22906">
    <property type="entry name" value="GULLO2-like_3rd"/>
    <property type="match status" value="1"/>
</dbReference>
<evidence type="ECO:0000313" key="8">
    <source>
        <dbReference type="Proteomes" id="UP000886520"/>
    </source>
</evidence>
<dbReference type="Gene3D" id="3.30.465.10">
    <property type="match status" value="1"/>
</dbReference>